<dbReference type="Proteomes" id="UP001221413">
    <property type="component" value="Unassembled WGS sequence"/>
</dbReference>
<feature type="domain" description="VWFA" evidence="1">
    <location>
        <begin position="195"/>
        <end position="378"/>
    </location>
</feature>
<protein>
    <recommendedName>
        <fullName evidence="1">VWFA domain-containing protein</fullName>
    </recommendedName>
</protein>
<name>A0AAD6NHL6_DREDA</name>
<evidence type="ECO:0000313" key="2">
    <source>
        <dbReference type="EMBL" id="KAJ6256898.1"/>
    </source>
</evidence>
<dbReference type="Pfam" id="PF00092">
    <property type="entry name" value="VWA"/>
    <property type="match status" value="1"/>
</dbReference>
<dbReference type="Gene3D" id="3.40.50.410">
    <property type="entry name" value="von Willebrand factor, type A domain"/>
    <property type="match status" value="1"/>
</dbReference>
<dbReference type="SUPFAM" id="SSF53300">
    <property type="entry name" value="vWA-like"/>
    <property type="match status" value="1"/>
</dbReference>
<gene>
    <name evidence="2" type="ORF">Dda_7781</name>
</gene>
<dbReference type="PROSITE" id="PS50234">
    <property type="entry name" value="VWFA"/>
    <property type="match status" value="1"/>
</dbReference>
<dbReference type="PANTHER" id="PTHR34706:SF1">
    <property type="entry name" value="VWFA DOMAIN-CONTAINING PROTEIN"/>
    <property type="match status" value="1"/>
</dbReference>
<accession>A0AAD6NHL6</accession>
<comment type="caution">
    <text evidence="2">The sequence shown here is derived from an EMBL/GenBank/DDBJ whole genome shotgun (WGS) entry which is preliminary data.</text>
</comment>
<reference evidence="2" key="1">
    <citation type="submission" date="2023-01" db="EMBL/GenBank/DDBJ databases">
        <title>The chitinases involved in constricting ring structure development in the nematode-trapping fungus Drechslerella dactyloides.</title>
        <authorList>
            <person name="Wang R."/>
            <person name="Zhang L."/>
            <person name="Tang P."/>
            <person name="Li S."/>
            <person name="Liang L."/>
        </authorList>
    </citation>
    <scope>NUCLEOTIDE SEQUENCE</scope>
    <source>
        <strain evidence="2">YMF1.00031</strain>
    </source>
</reference>
<proteinExistence type="predicted"/>
<evidence type="ECO:0000313" key="3">
    <source>
        <dbReference type="Proteomes" id="UP001221413"/>
    </source>
</evidence>
<dbReference type="InterPro" id="IPR002035">
    <property type="entry name" value="VWF_A"/>
</dbReference>
<evidence type="ECO:0000259" key="1">
    <source>
        <dbReference type="PROSITE" id="PS50234"/>
    </source>
</evidence>
<dbReference type="InterPro" id="IPR036465">
    <property type="entry name" value="vWFA_dom_sf"/>
</dbReference>
<dbReference type="EMBL" id="JAQGDS010000011">
    <property type="protein sequence ID" value="KAJ6256898.1"/>
    <property type="molecule type" value="Genomic_DNA"/>
</dbReference>
<dbReference type="PANTHER" id="PTHR34706">
    <property type="entry name" value="SLR1338 PROTEIN"/>
    <property type="match status" value="1"/>
</dbReference>
<dbReference type="AlphaFoldDB" id="A0AAD6NHL6"/>
<sequence length="414" mass="46785">MDTFLKPKSIFSIVNLSMSRNFDAESDNEKPPNSYATQSVLTNDLVDKLLDRLYNLGLKSKLKLAINETLEIAFEDENIRLNSELQTRAFELSTEAISDRIALEFAEELVKQIRVVVEDESGGTSDFDESRYSYDVPESTDLRKLVTKNKSPFNFKSKVLEDMAVKVSADGAAIQKSLGLSPEQLVGLATVSLYDIVFLCDDSGSMQIGERIPTLLKTLQGVADWATKLEPTGISLRFLNYQRDGNFDNLTTLDQIKDACHAVQPDGGTELCKALQRKILNRRILEKERIGLEKPLIVAIITDGEPTDDDPNCFREALLKSKKELGEDTTRYMIFQVGNTQESQRFMENIQDDPELEGLVYCSMESLDEMDSFLAKALLKKRRSKEQAHDPNTYKRYILDEFIKAVGAEWTNDL</sequence>
<keyword evidence="3" id="KW-1185">Reference proteome</keyword>
<organism evidence="2 3">
    <name type="scientific">Drechslerella dactyloides</name>
    <name type="common">Nematode-trapping fungus</name>
    <name type="synonym">Arthrobotrys dactyloides</name>
    <dbReference type="NCBI Taxonomy" id="74499"/>
    <lineage>
        <taxon>Eukaryota</taxon>
        <taxon>Fungi</taxon>
        <taxon>Dikarya</taxon>
        <taxon>Ascomycota</taxon>
        <taxon>Pezizomycotina</taxon>
        <taxon>Orbiliomycetes</taxon>
        <taxon>Orbiliales</taxon>
        <taxon>Orbiliaceae</taxon>
        <taxon>Drechslerella</taxon>
    </lineage>
</organism>